<protein>
    <submittedName>
        <fullName evidence="1">Uncharacterized protein</fullName>
    </submittedName>
</protein>
<reference evidence="2" key="1">
    <citation type="journal article" date="2022" name="Mol. Ecol. Resour.">
        <title>The genomes of chicory, endive, great burdock and yacon provide insights into Asteraceae palaeo-polyploidization history and plant inulin production.</title>
        <authorList>
            <person name="Fan W."/>
            <person name="Wang S."/>
            <person name="Wang H."/>
            <person name="Wang A."/>
            <person name="Jiang F."/>
            <person name="Liu H."/>
            <person name="Zhao H."/>
            <person name="Xu D."/>
            <person name="Zhang Y."/>
        </authorList>
    </citation>
    <scope>NUCLEOTIDE SEQUENCE [LARGE SCALE GENOMIC DNA]</scope>
    <source>
        <strain evidence="2">cv. Yunnan</strain>
    </source>
</reference>
<gene>
    <name evidence="1" type="ORF">L1987_76640</name>
</gene>
<organism evidence="1 2">
    <name type="scientific">Smallanthus sonchifolius</name>
    <dbReference type="NCBI Taxonomy" id="185202"/>
    <lineage>
        <taxon>Eukaryota</taxon>
        <taxon>Viridiplantae</taxon>
        <taxon>Streptophyta</taxon>
        <taxon>Embryophyta</taxon>
        <taxon>Tracheophyta</taxon>
        <taxon>Spermatophyta</taxon>
        <taxon>Magnoliopsida</taxon>
        <taxon>eudicotyledons</taxon>
        <taxon>Gunneridae</taxon>
        <taxon>Pentapetalae</taxon>
        <taxon>asterids</taxon>
        <taxon>campanulids</taxon>
        <taxon>Asterales</taxon>
        <taxon>Asteraceae</taxon>
        <taxon>Asteroideae</taxon>
        <taxon>Heliantheae alliance</taxon>
        <taxon>Millerieae</taxon>
        <taxon>Smallanthus</taxon>
    </lineage>
</organism>
<evidence type="ECO:0000313" key="2">
    <source>
        <dbReference type="Proteomes" id="UP001056120"/>
    </source>
</evidence>
<dbReference type="Proteomes" id="UP001056120">
    <property type="component" value="Linkage Group LG26"/>
</dbReference>
<dbReference type="EMBL" id="CM042043">
    <property type="protein sequence ID" value="KAI3693691.1"/>
    <property type="molecule type" value="Genomic_DNA"/>
</dbReference>
<name>A0ACB8Z882_9ASTR</name>
<accession>A0ACB8Z882</accession>
<comment type="caution">
    <text evidence="1">The sequence shown here is derived from an EMBL/GenBank/DDBJ whole genome shotgun (WGS) entry which is preliminary data.</text>
</comment>
<evidence type="ECO:0000313" key="1">
    <source>
        <dbReference type="EMBL" id="KAI3693691.1"/>
    </source>
</evidence>
<keyword evidence="2" id="KW-1185">Reference proteome</keyword>
<sequence>MASAIVRFRNLLRLNPAFKRSFSSAEQEAGISMKGVKISGRPLYLDMQATSPVDPRVLDSMLPYFVSQYGNPHSRTHLYGWESDEAVEAARAQVANLINASPK</sequence>
<reference evidence="1 2" key="2">
    <citation type="journal article" date="2022" name="Mol. Ecol. Resour.">
        <title>The genomes of chicory, endive, great burdock and yacon provide insights into Asteraceae paleo-polyploidization history and plant inulin production.</title>
        <authorList>
            <person name="Fan W."/>
            <person name="Wang S."/>
            <person name="Wang H."/>
            <person name="Wang A."/>
            <person name="Jiang F."/>
            <person name="Liu H."/>
            <person name="Zhao H."/>
            <person name="Xu D."/>
            <person name="Zhang Y."/>
        </authorList>
    </citation>
    <scope>NUCLEOTIDE SEQUENCE [LARGE SCALE GENOMIC DNA]</scope>
    <source>
        <strain evidence="2">cv. Yunnan</strain>
        <tissue evidence="1">Leaves</tissue>
    </source>
</reference>
<proteinExistence type="predicted"/>